<organism evidence="5 6">
    <name type="scientific">Delitschia confertaspora ATCC 74209</name>
    <dbReference type="NCBI Taxonomy" id="1513339"/>
    <lineage>
        <taxon>Eukaryota</taxon>
        <taxon>Fungi</taxon>
        <taxon>Dikarya</taxon>
        <taxon>Ascomycota</taxon>
        <taxon>Pezizomycotina</taxon>
        <taxon>Dothideomycetes</taxon>
        <taxon>Pleosporomycetidae</taxon>
        <taxon>Pleosporales</taxon>
        <taxon>Delitschiaceae</taxon>
        <taxon>Delitschia</taxon>
    </lineage>
</organism>
<dbReference type="InterPro" id="IPR017932">
    <property type="entry name" value="GATase_2_dom"/>
</dbReference>
<evidence type="ECO:0000256" key="2">
    <source>
        <dbReference type="ARBA" id="ARBA00022888"/>
    </source>
</evidence>
<evidence type="ECO:0000256" key="3">
    <source>
        <dbReference type="ARBA" id="ARBA00022962"/>
    </source>
</evidence>
<dbReference type="InterPro" id="IPR029055">
    <property type="entry name" value="Ntn_hydrolases_N"/>
</dbReference>
<dbReference type="Pfam" id="PF00733">
    <property type="entry name" value="Asn_synthase"/>
    <property type="match status" value="2"/>
</dbReference>
<dbReference type="SUPFAM" id="SSF56235">
    <property type="entry name" value="N-terminal nucleophile aminohydrolases (Ntn hydrolases)"/>
    <property type="match status" value="1"/>
</dbReference>
<dbReference type="AlphaFoldDB" id="A0A9P4JWX3"/>
<dbReference type="CDD" id="cd03766">
    <property type="entry name" value="Gn_AT_II_novel"/>
    <property type="match status" value="1"/>
</dbReference>
<keyword evidence="2" id="KW-0061">Asparagine biosynthesis</keyword>
<reference evidence="5" key="1">
    <citation type="journal article" date="2020" name="Stud. Mycol.">
        <title>101 Dothideomycetes genomes: a test case for predicting lifestyles and emergence of pathogens.</title>
        <authorList>
            <person name="Haridas S."/>
            <person name="Albert R."/>
            <person name="Binder M."/>
            <person name="Bloem J."/>
            <person name="Labutti K."/>
            <person name="Salamov A."/>
            <person name="Andreopoulos B."/>
            <person name="Baker S."/>
            <person name="Barry K."/>
            <person name="Bills G."/>
            <person name="Bluhm B."/>
            <person name="Cannon C."/>
            <person name="Castanera R."/>
            <person name="Culley D."/>
            <person name="Daum C."/>
            <person name="Ezra D."/>
            <person name="Gonzalez J."/>
            <person name="Henrissat B."/>
            <person name="Kuo A."/>
            <person name="Liang C."/>
            <person name="Lipzen A."/>
            <person name="Lutzoni F."/>
            <person name="Magnuson J."/>
            <person name="Mondo S."/>
            <person name="Nolan M."/>
            <person name="Ohm R."/>
            <person name="Pangilinan J."/>
            <person name="Park H.-J."/>
            <person name="Ramirez L."/>
            <person name="Alfaro M."/>
            <person name="Sun H."/>
            <person name="Tritt A."/>
            <person name="Yoshinaga Y."/>
            <person name="Zwiers L.-H."/>
            <person name="Turgeon B."/>
            <person name="Goodwin S."/>
            <person name="Spatafora J."/>
            <person name="Crous P."/>
            <person name="Grigoriev I."/>
        </authorList>
    </citation>
    <scope>NUCLEOTIDE SEQUENCE</scope>
    <source>
        <strain evidence="5">ATCC 74209</strain>
    </source>
</reference>
<dbReference type="SUPFAM" id="SSF52402">
    <property type="entry name" value="Adenine nucleotide alpha hydrolases-like"/>
    <property type="match status" value="1"/>
</dbReference>
<dbReference type="PROSITE" id="PS51278">
    <property type="entry name" value="GATASE_TYPE_2"/>
    <property type="match status" value="1"/>
</dbReference>
<gene>
    <name evidence="5" type="ORF">GQ43DRAFT_365473</name>
</gene>
<dbReference type="PANTHER" id="PTHR45937:SF1">
    <property type="entry name" value="ASPARAGINE SYNTHETASE DOMAIN-CONTAINING PROTEIN 1"/>
    <property type="match status" value="1"/>
</dbReference>
<evidence type="ECO:0000313" key="5">
    <source>
        <dbReference type="EMBL" id="KAF2204028.1"/>
    </source>
</evidence>
<comment type="caution">
    <text evidence="5">The sequence shown here is derived from an EMBL/GenBank/DDBJ whole genome shotgun (WGS) entry which is preliminary data.</text>
</comment>
<dbReference type="GO" id="GO:0006529">
    <property type="term" value="P:asparagine biosynthetic process"/>
    <property type="evidence" value="ECO:0007669"/>
    <property type="project" value="UniProtKB-KW"/>
</dbReference>
<dbReference type="InterPro" id="IPR051857">
    <property type="entry name" value="Asn_synthetase_domain"/>
</dbReference>
<protein>
    <recommendedName>
        <fullName evidence="4">Glutamine amidotransferase type-2 domain-containing protein</fullName>
    </recommendedName>
</protein>
<feature type="domain" description="Glutamine amidotransferase type-2" evidence="4">
    <location>
        <begin position="2"/>
        <end position="199"/>
    </location>
</feature>
<dbReference type="Gene3D" id="3.60.20.10">
    <property type="entry name" value="Glutamine Phosphoribosylpyrophosphate, subunit 1, domain 1"/>
    <property type="match status" value="1"/>
</dbReference>
<accession>A0A9P4JWX3</accession>
<proteinExistence type="predicted"/>
<dbReference type="Gene3D" id="3.40.50.620">
    <property type="entry name" value="HUPs"/>
    <property type="match status" value="1"/>
</dbReference>
<dbReference type="InterPro" id="IPR001962">
    <property type="entry name" value="Asn_synthase"/>
</dbReference>
<dbReference type="GO" id="GO:0004066">
    <property type="term" value="F:asparagine synthase (glutamine-hydrolyzing) activity"/>
    <property type="evidence" value="ECO:0007669"/>
    <property type="project" value="InterPro"/>
</dbReference>
<keyword evidence="1" id="KW-0028">Amino-acid biosynthesis</keyword>
<dbReference type="CDD" id="cd01991">
    <property type="entry name" value="Asn_synthase_B_C"/>
    <property type="match status" value="1"/>
</dbReference>
<evidence type="ECO:0000256" key="1">
    <source>
        <dbReference type="ARBA" id="ARBA00022605"/>
    </source>
</evidence>
<keyword evidence="3" id="KW-0315">Glutamine amidotransferase</keyword>
<evidence type="ECO:0000259" key="4">
    <source>
        <dbReference type="PROSITE" id="PS51278"/>
    </source>
</evidence>
<dbReference type="Proteomes" id="UP000799536">
    <property type="component" value="Unassembled WGS sequence"/>
</dbReference>
<dbReference type="PANTHER" id="PTHR45937">
    <property type="entry name" value="ASPARAGINE SYNTHETASE DOMAIN-CONTAINING PROTEIN 1"/>
    <property type="match status" value="1"/>
</dbReference>
<name>A0A9P4JWX3_9PLEO</name>
<dbReference type="EMBL" id="ML993886">
    <property type="protein sequence ID" value="KAF2204028.1"/>
    <property type="molecule type" value="Genomic_DNA"/>
</dbReference>
<sequence length="567" mass="62631">MCGIFFSLHPERYILPSLETQQLLRNRGPDACQTRQLLTPISADRTGTAGLYATFLSTVLSLRGTNIVGQPLQDDASGSILCWNGEAWKIDGKPVEGNDSQAVFGILLRACSASSGPSESSSHGRVMSALSSITGPFAFVFYDAVNGAIYYGRDCLGRRSLLRKITGDDQLIISSVCDNEMGDQWVEVEADGIYTIDLRQTSEHNILQVLSFPHARKGASPSSPALLVPFPSMNATVPEGRTPVLDLDSPSVHQLDEVLRKSLELRIRHVRESIPSETEKNEAKVSILFSGGLDCTVLARLCHDILPAGESVDLLNVAFQNPRIHGAIDAIPSPFELCPDRITGRSSFTELQKTCPDRLWRFVEVNVPYTETVAHRANVMTLMHPHNTEMDLSISYALYFASRGVGRIQRGPKHHDPEPYTSPAHVLLSGLGADELFGGYQRHALAHLRKGYAGLIEELELDFNRLGKRNLGRDDRVLSDSGKEVRFPYLDEELIGWALDCPIWGKCGFGEKIQNPFGLEPEKRVLRLLAWRLGMEGVAREKKRAIQFGARTAKMETGRVKGTQVLS</sequence>
<evidence type="ECO:0000313" key="6">
    <source>
        <dbReference type="Proteomes" id="UP000799536"/>
    </source>
</evidence>
<dbReference type="OrthoDB" id="10252281at2759"/>
<dbReference type="InterPro" id="IPR014729">
    <property type="entry name" value="Rossmann-like_a/b/a_fold"/>
</dbReference>
<keyword evidence="6" id="KW-1185">Reference proteome</keyword>